<dbReference type="GeneID" id="98672794"/>
<feature type="transmembrane region" description="Helical" evidence="6">
    <location>
        <begin position="177"/>
        <end position="196"/>
    </location>
</feature>
<evidence type="ECO:0000256" key="3">
    <source>
        <dbReference type="ARBA" id="ARBA00022692"/>
    </source>
</evidence>
<evidence type="ECO:0000313" key="7">
    <source>
        <dbReference type="EMBL" id="BBL06177.1"/>
    </source>
</evidence>
<dbReference type="RefSeq" id="WP_141428018.1">
    <property type="nucleotide sequence ID" value="NZ_AP019736.1"/>
</dbReference>
<dbReference type="KEGG" id="ada:A5CPEGH6_08150"/>
<dbReference type="Pfam" id="PF06965">
    <property type="entry name" value="Na_H_antiport_1"/>
    <property type="match status" value="1"/>
</dbReference>
<keyword evidence="6" id="KW-0050">Antiport</keyword>
<comment type="subcellular location">
    <subcellularLocation>
        <location evidence="1">Cell inner membrane</location>
        <topology evidence="1">Multi-pass membrane protein</topology>
    </subcellularLocation>
    <subcellularLocation>
        <location evidence="6">Cell membrane</location>
        <topology evidence="6">Multi-pass membrane protein</topology>
    </subcellularLocation>
</comment>
<dbReference type="PANTHER" id="PTHR30341">
    <property type="entry name" value="SODIUM ION/PROTON ANTIPORTER NHAA-RELATED"/>
    <property type="match status" value="1"/>
</dbReference>
<feature type="transmembrane region" description="Helical" evidence="6">
    <location>
        <begin position="115"/>
        <end position="139"/>
    </location>
</feature>
<keyword evidence="6" id="KW-0813">Transport</keyword>
<accession>A0A4Y1WYW0</accession>
<keyword evidence="6" id="KW-0406">Ion transport</keyword>
<reference evidence="8" key="1">
    <citation type="submission" date="2019-06" db="EMBL/GenBank/DDBJ databases">
        <title>Alistipes onderdonkii subsp. vulgaris subsp. nov., Alistipes dispar sp. nov. and Alistipes communis sp. nov., isolated from human faeces, and creation of Alistipes onderdonkii subsp. onderdonkii subsp. nov.</title>
        <authorList>
            <person name="Sakamoto M."/>
            <person name="Ikeyama N."/>
            <person name="Ogata Y."/>
            <person name="Suda W."/>
            <person name="Iino T."/>
            <person name="Hattori M."/>
            <person name="Ohkuma M."/>
        </authorList>
    </citation>
    <scope>NUCLEOTIDE SEQUENCE [LARGE SCALE GENOMIC DNA]</scope>
    <source>
        <strain evidence="8">5CPEGH6</strain>
    </source>
</reference>
<dbReference type="InterPro" id="IPR004670">
    <property type="entry name" value="NhaA"/>
</dbReference>
<keyword evidence="3 6" id="KW-0812">Transmembrane</keyword>
<dbReference type="AlphaFoldDB" id="A0A4Y1WYW0"/>
<feature type="transmembrane region" description="Helical" evidence="6">
    <location>
        <begin position="397"/>
        <end position="418"/>
    </location>
</feature>
<evidence type="ECO:0000256" key="1">
    <source>
        <dbReference type="ARBA" id="ARBA00004429"/>
    </source>
</evidence>
<feature type="transmembrane region" description="Helical" evidence="6">
    <location>
        <begin position="202"/>
        <end position="221"/>
    </location>
</feature>
<comment type="function">
    <text evidence="6">Na(+)/H(+) antiporter that extrudes sodium in exchange for external protons.</text>
</comment>
<name>A0A4Y1WYW0_9BACT</name>
<feature type="transmembrane region" description="Helical" evidence="6">
    <location>
        <begin position="145"/>
        <end position="165"/>
    </location>
</feature>
<gene>
    <name evidence="6 7" type="primary">nhaA</name>
    <name evidence="7" type="ORF">A5CPEGH6_08150</name>
</gene>
<feature type="transmembrane region" description="Helical" evidence="6">
    <location>
        <begin position="363"/>
        <end position="385"/>
    </location>
</feature>
<proteinExistence type="inferred from homology"/>
<dbReference type="NCBIfam" id="TIGR00773">
    <property type="entry name" value="NhaA"/>
    <property type="match status" value="1"/>
</dbReference>
<keyword evidence="4 6" id="KW-1133">Transmembrane helix</keyword>
<dbReference type="GO" id="GO:0015385">
    <property type="term" value="F:sodium:proton antiporter activity"/>
    <property type="evidence" value="ECO:0007669"/>
    <property type="project" value="UniProtKB-UniRule"/>
</dbReference>
<dbReference type="OrthoDB" id="9808135at2"/>
<dbReference type="EMBL" id="AP019736">
    <property type="protein sequence ID" value="BBL06177.1"/>
    <property type="molecule type" value="Genomic_DNA"/>
</dbReference>
<dbReference type="PANTHER" id="PTHR30341:SF0">
    <property type="entry name" value="NA(+)_H(+) ANTIPORTER NHAA"/>
    <property type="match status" value="1"/>
</dbReference>
<sequence>MRLISKYGWIRTLHVATLRAKAFMRAPWAGGVVLLACVVAAMLLANLPATKIYYRHLLETELSVMVHSPTGVIDWIFPRGMNVEKLINDGLMVVFFFAVGLEIKREVVRGQLSSFRQAILPVVAAAGGMIAPAVVFTLFNHGTPAASGWGIPTATDIAFAVGILSMLERRIPVSLKIFLMALAVADDLGAILVIAFFYGGEVRLGCLVLALAIMLGVYAMKRLGEKRMAFYLVPAVAVWSLFYYSGVHSTISGVAMALLIPMEPRYGREYFVRKMRRLKGCFDGIETAGEDFPDEAQRACLRRVGGLSTEAVGMSDRLEHALAPYVTFLVMPIFALANAGVVIESAAYFDIFHRAPGTGAVGMGVFFGLLAGKPLGIFLASWCAVRTGLAAMPEGATWRMLLAVACLGGIGFTMSLFVDSLAFSDPGLVDRGKIAILMGSAAAALAGSLLIVLFGKKRIR</sequence>
<feature type="transmembrane region" description="Helical" evidence="6">
    <location>
        <begin position="434"/>
        <end position="454"/>
    </location>
</feature>
<keyword evidence="6" id="KW-0739">Sodium transport</keyword>
<feature type="transmembrane region" description="Helical" evidence="6">
    <location>
        <begin position="322"/>
        <end position="343"/>
    </location>
</feature>
<feature type="transmembrane region" description="Helical" evidence="6">
    <location>
        <begin position="86"/>
        <end position="103"/>
    </location>
</feature>
<evidence type="ECO:0000256" key="4">
    <source>
        <dbReference type="ARBA" id="ARBA00022989"/>
    </source>
</evidence>
<comment type="catalytic activity">
    <reaction evidence="6">
        <text>Na(+)(in) + 2 H(+)(out) = Na(+)(out) + 2 H(+)(in)</text>
        <dbReference type="Rhea" id="RHEA:29251"/>
        <dbReference type="ChEBI" id="CHEBI:15378"/>
        <dbReference type="ChEBI" id="CHEBI:29101"/>
    </reaction>
</comment>
<evidence type="ECO:0000313" key="8">
    <source>
        <dbReference type="Proteomes" id="UP000319374"/>
    </source>
</evidence>
<organism evidence="7 8">
    <name type="scientific">Alistipes dispar</name>
    <dbReference type="NCBI Taxonomy" id="2585119"/>
    <lineage>
        <taxon>Bacteria</taxon>
        <taxon>Pseudomonadati</taxon>
        <taxon>Bacteroidota</taxon>
        <taxon>Bacteroidia</taxon>
        <taxon>Bacteroidales</taxon>
        <taxon>Rikenellaceae</taxon>
        <taxon>Alistipes</taxon>
    </lineage>
</organism>
<dbReference type="HAMAP" id="MF_01844">
    <property type="entry name" value="NhaA"/>
    <property type="match status" value="1"/>
</dbReference>
<dbReference type="Gene3D" id="1.20.1530.10">
    <property type="entry name" value="Na+/H+ antiporter like domain"/>
    <property type="match status" value="1"/>
</dbReference>
<dbReference type="GO" id="GO:0006885">
    <property type="term" value="P:regulation of pH"/>
    <property type="evidence" value="ECO:0007669"/>
    <property type="project" value="UniProtKB-UniRule"/>
</dbReference>
<dbReference type="GO" id="GO:0005886">
    <property type="term" value="C:plasma membrane"/>
    <property type="evidence" value="ECO:0007669"/>
    <property type="project" value="UniProtKB-SubCell"/>
</dbReference>
<keyword evidence="6" id="KW-0915">Sodium</keyword>
<evidence type="ECO:0000256" key="5">
    <source>
        <dbReference type="ARBA" id="ARBA00023136"/>
    </source>
</evidence>
<protein>
    <recommendedName>
        <fullName evidence="6">Na(+)/H(+) antiporter NhaA</fullName>
    </recommendedName>
    <alternativeName>
        <fullName evidence="6">Sodium/proton antiporter NhaA</fullName>
    </alternativeName>
</protein>
<dbReference type="Proteomes" id="UP000319374">
    <property type="component" value="Chromosome"/>
</dbReference>
<feature type="transmembrane region" description="Helical" evidence="6">
    <location>
        <begin position="28"/>
        <end position="49"/>
    </location>
</feature>
<keyword evidence="5 6" id="KW-0472">Membrane</keyword>
<comment type="similarity">
    <text evidence="6">Belongs to the NhaA Na(+)/H(+) (TC 2.A.33) antiporter family.</text>
</comment>
<dbReference type="InterPro" id="IPR023171">
    <property type="entry name" value="Na/H_antiporter_dom_sf"/>
</dbReference>
<keyword evidence="2 6" id="KW-1003">Cell membrane</keyword>
<evidence type="ECO:0000256" key="2">
    <source>
        <dbReference type="ARBA" id="ARBA00022475"/>
    </source>
</evidence>
<keyword evidence="8" id="KW-1185">Reference proteome</keyword>
<evidence type="ECO:0000256" key="6">
    <source>
        <dbReference type="HAMAP-Rule" id="MF_01844"/>
    </source>
</evidence>